<dbReference type="GeneID" id="300573378"/>
<evidence type="ECO:0000313" key="2">
    <source>
        <dbReference type="EMBL" id="TFB06340.1"/>
    </source>
</evidence>
<feature type="compositionally biased region" description="Acidic residues" evidence="1">
    <location>
        <begin position="16"/>
        <end position="29"/>
    </location>
</feature>
<reference evidence="2 3" key="1">
    <citation type="submission" date="2018-01" db="EMBL/GenBank/DDBJ databases">
        <title>Genome characterization of the sugarcane-associated fungus Trichoderma ghanense CCMA-1212 and their application in lignocelulose bioconversion.</title>
        <authorList>
            <person name="Steindorff A.S."/>
            <person name="Mendes T.D."/>
            <person name="Vilela E.S.D."/>
            <person name="Rodrigues D.S."/>
            <person name="Formighieri E.F."/>
            <person name="Melo I.S."/>
            <person name="Favaro L.C.L."/>
        </authorList>
    </citation>
    <scope>NUCLEOTIDE SEQUENCE [LARGE SCALE GENOMIC DNA]</scope>
    <source>
        <strain evidence="2 3">CCMA-1212</strain>
    </source>
</reference>
<keyword evidence="3" id="KW-1185">Reference proteome</keyword>
<evidence type="ECO:0000256" key="1">
    <source>
        <dbReference type="SAM" id="MobiDB-lite"/>
    </source>
</evidence>
<sequence>MVGGHDVSSLTRSADLDEEEDEFGKEEEDTRLPPLLLPKLMDGGPTASKSLLLSLPPEILGYIMDLLVDDRASLSALAFVNSDCRQLARSCQFADVCFDYGPSSSQLLSHLVREECARRNCDTPGTLIRPPFLGSCIRRVTVRSDRDYVADTHCDLDNSIRGDTARTITAEERAELRKAATEYYFGTRCASLLAAMSAMPNIETLSWYDRMCLDKDFFKCVTNLPLRRLKICKAYISDPYCLDSLAPLEHLTLRCMPIWGAQTLSFGHERVVFDRLWYLNLSSCYDDLDRVAWCSLLSAPLRHLALPCRSPESLIQAIHACQPLRHLETLVLPSFGYKDATEAPPILEFISAHSHVRKLSVQHGEPKLMDSYLVPLLSDGRWSNLTSLSLGWHGPWLVVKTQQNIATISAKSLATIGSIKSLEQLYLTAGETLGCRHQWLIDHKLMRSSLRGLTKLKSLAFSRDTYSKPGVSGALVESYYEYRFASPEEQDIAMERPYLDRLRPTMRTDEGSTDDDMLIDFFNFNESQVWERAHRNRMLREAERYSRALPSLEWIYCGQRPMGFRPAQTSKGKRRIAVPLSRERDFCHTLLGRMFAMGEDDDQVW</sequence>
<feature type="region of interest" description="Disordered" evidence="1">
    <location>
        <begin position="1"/>
        <end position="29"/>
    </location>
</feature>
<gene>
    <name evidence="2" type="ORF">CCMA1212_001505</name>
</gene>
<accession>A0ABY2HG89</accession>
<protein>
    <recommendedName>
        <fullName evidence="4">F-box domain-containing protein</fullName>
    </recommendedName>
</protein>
<name>A0ABY2HG89_9HYPO</name>
<dbReference type="SUPFAM" id="SSF52047">
    <property type="entry name" value="RNI-like"/>
    <property type="match status" value="1"/>
</dbReference>
<dbReference type="InterPro" id="IPR032675">
    <property type="entry name" value="LRR_dom_sf"/>
</dbReference>
<evidence type="ECO:0000313" key="3">
    <source>
        <dbReference type="Proteomes" id="UP001642720"/>
    </source>
</evidence>
<comment type="caution">
    <text evidence="2">The sequence shown here is derived from an EMBL/GenBank/DDBJ whole genome shotgun (WGS) entry which is preliminary data.</text>
</comment>
<evidence type="ECO:0008006" key="4">
    <source>
        <dbReference type="Google" id="ProtNLM"/>
    </source>
</evidence>
<dbReference type="EMBL" id="PPTA01000002">
    <property type="protein sequence ID" value="TFB06340.1"/>
    <property type="molecule type" value="Genomic_DNA"/>
</dbReference>
<proteinExistence type="predicted"/>
<dbReference type="RefSeq" id="XP_073562541.1">
    <property type="nucleotide sequence ID" value="XM_073698928.1"/>
</dbReference>
<dbReference type="Proteomes" id="UP001642720">
    <property type="component" value="Unassembled WGS sequence"/>
</dbReference>
<organism evidence="2 3">
    <name type="scientific">Trichoderma ghanense</name>
    <dbReference type="NCBI Taxonomy" id="65468"/>
    <lineage>
        <taxon>Eukaryota</taxon>
        <taxon>Fungi</taxon>
        <taxon>Dikarya</taxon>
        <taxon>Ascomycota</taxon>
        <taxon>Pezizomycotina</taxon>
        <taxon>Sordariomycetes</taxon>
        <taxon>Hypocreomycetidae</taxon>
        <taxon>Hypocreales</taxon>
        <taxon>Hypocreaceae</taxon>
        <taxon>Trichoderma</taxon>
    </lineage>
</organism>
<dbReference type="Gene3D" id="3.80.10.10">
    <property type="entry name" value="Ribonuclease Inhibitor"/>
    <property type="match status" value="1"/>
</dbReference>